<evidence type="ECO:0000256" key="2">
    <source>
        <dbReference type="ARBA" id="ARBA00022517"/>
    </source>
</evidence>
<name>A0AAD1KP65_9ACTN</name>
<dbReference type="SUPFAM" id="SSF50447">
    <property type="entry name" value="Translation proteins"/>
    <property type="match status" value="1"/>
</dbReference>
<dbReference type="RefSeq" id="WP_002527194.1">
    <property type="nucleotide sequence ID" value="NZ_AP024747.1"/>
</dbReference>
<dbReference type="PANTHER" id="PTHR33692">
    <property type="entry name" value="RIBOSOME MATURATION FACTOR RIMM"/>
    <property type="match status" value="1"/>
</dbReference>
<comment type="subunit">
    <text evidence="5">Binds ribosomal protein uS19.</text>
</comment>
<dbReference type="SUPFAM" id="SSF50346">
    <property type="entry name" value="PRC-barrel domain"/>
    <property type="match status" value="1"/>
</dbReference>
<keyword evidence="3 5" id="KW-0698">rRNA processing</keyword>
<dbReference type="GO" id="GO:0006364">
    <property type="term" value="P:rRNA processing"/>
    <property type="evidence" value="ECO:0007669"/>
    <property type="project" value="UniProtKB-UniRule"/>
</dbReference>
<keyword evidence="2 5" id="KW-0690">Ribosome biogenesis</keyword>
<evidence type="ECO:0000256" key="5">
    <source>
        <dbReference type="HAMAP-Rule" id="MF_00014"/>
    </source>
</evidence>
<dbReference type="GO" id="GO:0042274">
    <property type="term" value="P:ribosomal small subunit biogenesis"/>
    <property type="evidence" value="ECO:0007669"/>
    <property type="project" value="UniProtKB-UniRule"/>
</dbReference>
<evidence type="ECO:0000256" key="4">
    <source>
        <dbReference type="ARBA" id="ARBA00023186"/>
    </source>
</evidence>
<dbReference type="GO" id="GO:0043022">
    <property type="term" value="F:ribosome binding"/>
    <property type="evidence" value="ECO:0007669"/>
    <property type="project" value="InterPro"/>
</dbReference>
<dbReference type="InterPro" id="IPR011961">
    <property type="entry name" value="RimM"/>
</dbReference>
<comment type="similarity">
    <text evidence="5">Belongs to the RimM family.</text>
</comment>
<proteinExistence type="inferred from homology"/>
<comment type="function">
    <text evidence="5">An accessory protein needed during the final step in the assembly of 30S ribosomal subunit, possibly for assembly of the head region. Essential for efficient processing of 16S rRNA. May be needed both before and after RbfA during the maturation of 16S rRNA. It has affinity for free ribosomal 30S subunits but not for 70S ribosomes.</text>
</comment>
<keyword evidence="4 5" id="KW-0143">Chaperone</keyword>
<feature type="domain" description="Ribosome maturation factor RimM PRC barrel" evidence="7">
    <location>
        <begin position="107"/>
        <end position="166"/>
    </location>
</feature>
<evidence type="ECO:0000313" key="8">
    <source>
        <dbReference type="EMBL" id="BCY24842.1"/>
    </source>
</evidence>
<dbReference type="GO" id="GO:0005840">
    <property type="term" value="C:ribosome"/>
    <property type="evidence" value="ECO:0007669"/>
    <property type="project" value="InterPro"/>
</dbReference>
<dbReference type="InterPro" id="IPR002676">
    <property type="entry name" value="RimM_N"/>
</dbReference>
<dbReference type="NCBIfam" id="TIGR02273">
    <property type="entry name" value="16S_RimM"/>
    <property type="match status" value="1"/>
</dbReference>
<organism evidence="8 9">
    <name type="scientific">Cutibacterium modestum</name>
    <dbReference type="NCBI Taxonomy" id="2559073"/>
    <lineage>
        <taxon>Bacteria</taxon>
        <taxon>Bacillati</taxon>
        <taxon>Actinomycetota</taxon>
        <taxon>Actinomycetes</taxon>
        <taxon>Propionibacteriales</taxon>
        <taxon>Propionibacteriaceae</taxon>
        <taxon>Cutibacterium</taxon>
    </lineage>
</organism>
<accession>A0AAD1KP65</accession>
<gene>
    <name evidence="5 8" type="primary">rimM</name>
    <name evidence="8" type="ORF">KB1_08320</name>
</gene>
<dbReference type="Proteomes" id="UP000825072">
    <property type="component" value="Chromosome 1"/>
</dbReference>
<dbReference type="AlphaFoldDB" id="A0AAD1KP65"/>
<dbReference type="Gene3D" id="2.30.30.240">
    <property type="entry name" value="PRC-barrel domain"/>
    <property type="match status" value="1"/>
</dbReference>
<dbReference type="InterPro" id="IPR056792">
    <property type="entry name" value="PRC_RimM"/>
</dbReference>
<dbReference type="Pfam" id="PF01782">
    <property type="entry name" value="RimM"/>
    <property type="match status" value="1"/>
</dbReference>
<dbReference type="InterPro" id="IPR036976">
    <property type="entry name" value="RimM_N_sf"/>
</dbReference>
<dbReference type="PANTHER" id="PTHR33692:SF1">
    <property type="entry name" value="RIBOSOME MATURATION FACTOR RIMM"/>
    <property type="match status" value="1"/>
</dbReference>
<dbReference type="GO" id="GO:0005737">
    <property type="term" value="C:cytoplasm"/>
    <property type="evidence" value="ECO:0007669"/>
    <property type="project" value="UniProtKB-SubCell"/>
</dbReference>
<evidence type="ECO:0000259" key="6">
    <source>
        <dbReference type="Pfam" id="PF01782"/>
    </source>
</evidence>
<evidence type="ECO:0000313" key="9">
    <source>
        <dbReference type="Proteomes" id="UP000825072"/>
    </source>
</evidence>
<evidence type="ECO:0000256" key="1">
    <source>
        <dbReference type="ARBA" id="ARBA00022490"/>
    </source>
</evidence>
<feature type="domain" description="RimM N-terminal" evidence="6">
    <location>
        <begin position="10"/>
        <end position="91"/>
    </location>
</feature>
<dbReference type="Pfam" id="PF24986">
    <property type="entry name" value="PRC_RimM"/>
    <property type="match status" value="1"/>
</dbReference>
<reference evidence="8" key="1">
    <citation type="submission" date="2021-06" db="EMBL/GenBank/DDBJ databases">
        <title>Genome sequence of Cutibacterium modestum strain KB17-24694.</title>
        <authorList>
            <person name="Dekio I."/>
            <person name="Asahina A."/>
            <person name="Nishida M."/>
        </authorList>
    </citation>
    <scope>NUCLEOTIDE SEQUENCE</scope>
    <source>
        <strain evidence="8">KB17-24694</strain>
    </source>
</reference>
<comment type="subcellular location">
    <subcellularLocation>
        <location evidence="5">Cytoplasm</location>
    </subcellularLocation>
</comment>
<dbReference type="InterPro" id="IPR011033">
    <property type="entry name" value="PRC_barrel-like_sf"/>
</dbReference>
<protein>
    <recommendedName>
        <fullName evidence="5">Ribosome maturation factor RimM</fullName>
    </recommendedName>
</protein>
<sequence length="180" mass="19446">MEQLATVEVVVGRVGRAHGLRGDVVVEVRTDEPDERFGVGATVRVEGARRDDLTVVRSRWAKGSLIVAFDEVSNRNGAEGLRGSVLVVDVEADEDPDDPDEFWDRRLRGLTVVDESGSTRGTVKDVLHMPAQDVLVIDVGGEECLVPFVHQLVPTVDVASGRIVVSSVPGLLDPNAEEAR</sequence>
<dbReference type="InterPro" id="IPR009000">
    <property type="entry name" value="Transl_B-barrel_sf"/>
</dbReference>
<evidence type="ECO:0000256" key="3">
    <source>
        <dbReference type="ARBA" id="ARBA00022552"/>
    </source>
</evidence>
<evidence type="ECO:0000259" key="7">
    <source>
        <dbReference type="Pfam" id="PF24986"/>
    </source>
</evidence>
<keyword evidence="1 5" id="KW-0963">Cytoplasm</keyword>
<dbReference type="GeneID" id="92879983"/>
<dbReference type="EMBL" id="AP024747">
    <property type="protein sequence ID" value="BCY24842.1"/>
    <property type="molecule type" value="Genomic_DNA"/>
</dbReference>
<comment type="domain">
    <text evidence="5">The PRC barrel domain binds ribosomal protein uS19.</text>
</comment>
<dbReference type="Gene3D" id="2.40.30.60">
    <property type="entry name" value="RimM"/>
    <property type="match status" value="1"/>
</dbReference>
<dbReference type="HAMAP" id="MF_00014">
    <property type="entry name" value="Ribosome_mat_RimM"/>
    <property type="match status" value="1"/>
</dbReference>